<protein>
    <submittedName>
        <fullName evidence="2">Uncharacterized protein</fullName>
    </submittedName>
</protein>
<dbReference type="InParanoid" id="A0A078ANW0"/>
<organism evidence="2 3">
    <name type="scientific">Stylonychia lemnae</name>
    <name type="common">Ciliate</name>
    <dbReference type="NCBI Taxonomy" id="5949"/>
    <lineage>
        <taxon>Eukaryota</taxon>
        <taxon>Sar</taxon>
        <taxon>Alveolata</taxon>
        <taxon>Ciliophora</taxon>
        <taxon>Intramacronucleata</taxon>
        <taxon>Spirotrichea</taxon>
        <taxon>Stichotrichia</taxon>
        <taxon>Sporadotrichida</taxon>
        <taxon>Oxytrichidae</taxon>
        <taxon>Stylonychinae</taxon>
        <taxon>Stylonychia</taxon>
    </lineage>
</organism>
<evidence type="ECO:0000313" key="3">
    <source>
        <dbReference type="Proteomes" id="UP000039865"/>
    </source>
</evidence>
<dbReference type="EMBL" id="CCKQ01012425">
    <property type="protein sequence ID" value="CDW84045.1"/>
    <property type="molecule type" value="Genomic_DNA"/>
</dbReference>
<accession>A0A078ANW0</accession>
<dbReference type="Proteomes" id="UP000039865">
    <property type="component" value="Unassembled WGS sequence"/>
</dbReference>
<reference evidence="2 3" key="1">
    <citation type="submission" date="2014-06" db="EMBL/GenBank/DDBJ databases">
        <authorList>
            <person name="Swart Estienne"/>
        </authorList>
    </citation>
    <scope>NUCLEOTIDE SEQUENCE [LARGE SCALE GENOMIC DNA]</scope>
    <source>
        <strain evidence="2 3">130c</strain>
    </source>
</reference>
<dbReference type="AlphaFoldDB" id="A0A078ANW0"/>
<gene>
    <name evidence="2" type="primary">Contig11368.g12149</name>
    <name evidence="2" type="ORF">STYLEM_13102</name>
</gene>
<feature type="region of interest" description="Disordered" evidence="1">
    <location>
        <begin position="1"/>
        <end position="22"/>
    </location>
</feature>
<evidence type="ECO:0000313" key="2">
    <source>
        <dbReference type="EMBL" id="CDW84045.1"/>
    </source>
</evidence>
<sequence>MDSFNLSPERLTQQSPKSNDKRFKQKLNSIILPDLHVKFLNESFENINKTYVTSNEENETQDQDQKRLSKLAKAQRLSLLRSFIHESNGGSILSQVQSVQRIRKESKISNSVGGSLLGGLKSKLSKIKKRGPIVPSYLKEDFPNKTVQLARKEAKKMFEISEEATVQQFNDALDKVVYKNEAELRLKREKQFQKDQAKMDLKERLKYIREVNQKMTQDNEYKKLFTLGEIDLAQVKNRGLNDERSLLNFSNQNNSIGTIQ</sequence>
<evidence type="ECO:0000256" key="1">
    <source>
        <dbReference type="SAM" id="MobiDB-lite"/>
    </source>
</evidence>
<proteinExistence type="predicted"/>
<name>A0A078ANW0_STYLE</name>
<keyword evidence="3" id="KW-1185">Reference proteome</keyword>
<feature type="compositionally biased region" description="Polar residues" evidence="1">
    <location>
        <begin position="1"/>
        <end position="17"/>
    </location>
</feature>